<feature type="compositionally biased region" description="Basic residues" evidence="1">
    <location>
        <begin position="68"/>
        <end position="96"/>
    </location>
</feature>
<name>A0ABQ5PY51_9BACT</name>
<reference evidence="2" key="1">
    <citation type="journal article" date="2023" name="Antonie Van Leeuwenhoek">
        <title>Mesoterricola silvestris gen. nov., sp. nov., Mesoterricola sediminis sp. nov., Geothrix oryzae sp. nov., Geothrix edaphica sp. nov., Geothrix rubra sp. nov., and Geothrix limicola sp. nov., six novel members of Acidobacteriota isolated from soils.</title>
        <authorList>
            <person name="Itoh H."/>
            <person name="Sugisawa Y."/>
            <person name="Mise K."/>
            <person name="Xu Z."/>
            <person name="Kuniyasu M."/>
            <person name="Ushijima N."/>
            <person name="Kawano K."/>
            <person name="Kobayashi E."/>
            <person name="Shiratori Y."/>
            <person name="Masuda Y."/>
            <person name="Senoo K."/>
        </authorList>
    </citation>
    <scope>NUCLEOTIDE SEQUENCE</scope>
    <source>
        <strain evidence="2">Red802</strain>
    </source>
</reference>
<proteinExistence type="predicted"/>
<protein>
    <submittedName>
        <fullName evidence="2">Uncharacterized protein</fullName>
    </submittedName>
</protein>
<evidence type="ECO:0000313" key="3">
    <source>
        <dbReference type="Proteomes" id="UP001165044"/>
    </source>
</evidence>
<feature type="region of interest" description="Disordered" evidence="1">
    <location>
        <begin position="19"/>
        <end position="104"/>
    </location>
</feature>
<dbReference type="Proteomes" id="UP001165044">
    <property type="component" value="Unassembled WGS sequence"/>
</dbReference>
<dbReference type="EMBL" id="BSDC01000002">
    <property type="protein sequence ID" value="GLH67293.1"/>
    <property type="molecule type" value="Genomic_DNA"/>
</dbReference>
<sequence>MPRRALFISSLALSLVAAPRPQEDPVMKARAQRASAQGISEGDLPPVPRGIIEPPPLPPPEAHVKDTRKGRRSASKAKHRKGKSVAKKGRGVRSKPKTPQGKAK</sequence>
<accession>A0ABQ5PY51</accession>
<evidence type="ECO:0000256" key="1">
    <source>
        <dbReference type="SAM" id="MobiDB-lite"/>
    </source>
</evidence>
<gene>
    <name evidence="2" type="ORF">GETHED_16570</name>
</gene>
<dbReference type="RefSeq" id="WP_285608334.1">
    <property type="nucleotide sequence ID" value="NZ_BSDC01000002.1"/>
</dbReference>
<organism evidence="2 3">
    <name type="scientific">Geothrix edaphica</name>
    <dbReference type="NCBI Taxonomy" id="2927976"/>
    <lineage>
        <taxon>Bacteria</taxon>
        <taxon>Pseudomonadati</taxon>
        <taxon>Acidobacteriota</taxon>
        <taxon>Holophagae</taxon>
        <taxon>Holophagales</taxon>
        <taxon>Holophagaceae</taxon>
        <taxon>Geothrix</taxon>
    </lineage>
</organism>
<keyword evidence="3" id="KW-1185">Reference proteome</keyword>
<evidence type="ECO:0000313" key="2">
    <source>
        <dbReference type="EMBL" id="GLH67293.1"/>
    </source>
</evidence>
<feature type="compositionally biased region" description="Pro residues" evidence="1">
    <location>
        <begin position="45"/>
        <end position="61"/>
    </location>
</feature>
<comment type="caution">
    <text evidence="2">The sequence shown here is derived from an EMBL/GenBank/DDBJ whole genome shotgun (WGS) entry which is preliminary data.</text>
</comment>